<dbReference type="AlphaFoldDB" id="A0A183V6K7"/>
<proteinExistence type="predicted"/>
<evidence type="ECO:0000313" key="1">
    <source>
        <dbReference type="EMBL" id="VDM47698.1"/>
    </source>
</evidence>
<evidence type="ECO:0000313" key="2">
    <source>
        <dbReference type="Proteomes" id="UP000050794"/>
    </source>
</evidence>
<reference evidence="1 2" key="2">
    <citation type="submission" date="2018-11" db="EMBL/GenBank/DDBJ databases">
        <authorList>
            <consortium name="Pathogen Informatics"/>
        </authorList>
    </citation>
    <scope>NUCLEOTIDE SEQUENCE [LARGE SCALE GENOMIC DNA]</scope>
</reference>
<accession>A0A183V6K7</accession>
<gene>
    <name evidence="1" type="ORF">TCNE_LOCUS16377</name>
</gene>
<reference evidence="3" key="1">
    <citation type="submission" date="2016-06" db="UniProtKB">
        <authorList>
            <consortium name="WormBaseParasite"/>
        </authorList>
    </citation>
    <scope>IDENTIFICATION</scope>
</reference>
<protein>
    <submittedName>
        <fullName evidence="3">Transposase</fullName>
    </submittedName>
</protein>
<name>A0A183V6K7_TOXCA</name>
<dbReference type="EMBL" id="UYWY01023539">
    <property type="protein sequence ID" value="VDM47698.1"/>
    <property type="molecule type" value="Genomic_DNA"/>
</dbReference>
<dbReference type="WBParaSite" id="TCNE_0001637801-mRNA-1">
    <property type="protein sequence ID" value="TCNE_0001637801-mRNA-1"/>
    <property type="gene ID" value="TCNE_0001637801"/>
</dbReference>
<sequence length="56" mass="6447">MHLIIRLPQTIPPSVTGKKDNGAGRLELLVDPKWDLVDPTPDIRALFLRFNERRLL</sequence>
<keyword evidence="2" id="KW-1185">Reference proteome</keyword>
<evidence type="ECO:0000313" key="3">
    <source>
        <dbReference type="WBParaSite" id="TCNE_0001637801-mRNA-1"/>
    </source>
</evidence>
<organism evidence="2 3">
    <name type="scientific">Toxocara canis</name>
    <name type="common">Canine roundworm</name>
    <dbReference type="NCBI Taxonomy" id="6265"/>
    <lineage>
        <taxon>Eukaryota</taxon>
        <taxon>Metazoa</taxon>
        <taxon>Ecdysozoa</taxon>
        <taxon>Nematoda</taxon>
        <taxon>Chromadorea</taxon>
        <taxon>Rhabditida</taxon>
        <taxon>Spirurina</taxon>
        <taxon>Ascaridomorpha</taxon>
        <taxon>Ascaridoidea</taxon>
        <taxon>Toxocaridae</taxon>
        <taxon>Toxocara</taxon>
    </lineage>
</organism>
<dbReference type="Proteomes" id="UP000050794">
    <property type="component" value="Unassembled WGS sequence"/>
</dbReference>